<dbReference type="Gene3D" id="3.20.20.80">
    <property type="entry name" value="Glycosidases"/>
    <property type="match status" value="1"/>
</dbReference>
<dbReference type="OrthoDB" id="3236218at2"/>
<protein>
    <submittedName>
        <fullName evidence="6">Glycogen operon protein</fullName>
    </submittedName>
</protein>
<evidence type="ECO:0000259" key="5">
    <source>
        <dbReference type="SMART" id="SM00642"/>
    </source>
</evidence>
<dbReference type="InterPro" id="IPR044505">
    <property type="entry name" value="GlgX_Isoamylase_N_E_set"/>
</dbReference>
<name>A0A561DX27_9MICO</name>
<organism evidence="6 7">
    <name type="scientific">Rudaeicoccus suwonensis</name>
    <dbReference type="NCBI Taxonomy" id="657409"/>
    <lineage>
        <taxon>Bacteria</taxon>
        <taxon>Bacillati</taxon>
        <taxon>Actinomycetota</taxon>
        <taxon>Actinomycetes</taxon>
        <taxon>Micrococcales</taxon>
        <taxon>Dermacoccaceae</taxon>
        <taxon>Rudaeicoccus</taxon>
    </lineage>
</organism>
<feature type="domain" description="Glycosyl hydrolase family 13 catalytic" evidence="5">
    <location>
        <begin position="171"/>
        <end position="589"/>
    </location>
</feature>
<dbReference type="CDD" id="cd02856">
    <property type="entry name" value="E_set_GDE_Isoamylase_N"/>
    <property type="match status" value="1"/>
</dbReference>
<dbReference type="GO" id="GO:0004135">
    <property type="term" value="F:amylo-alpha-1,6-glucosidase activity"/>
    <property type="evidence" value="ECO:0007669"/>
    <property type="project" value="InterPro"/>
</dbReference>
<keyword evidence="3" id="KW-0326">Glycosidase</keyword>
<dbReference type="AlphaFoldDB" id="A0A561DX27"/>
<dbReference type="InterPro" id="IPR011837">
    <property type="entry name" value="Glycogen_debranch_GlgX"/>
</dbReference>
<evidence type="ECO:0000256" key="1">
    <source>
        <dbReference type="ARBA" id="ARBA00008061"/>
    </source>
</evidence>
<sequence length="718" mass="78319">MPIQATAAARRSLDDPPPLGATIDSDGTEFSVFSASATAVDVCLFDDAGAEIRVPLTPHAHGIWAGHVAGVGAGRRYGFRTDGPWAPSAGHRHNPAKLLLDPYARGIVGDVQWRPEVFGHVVDEQLSGDGDVRDTRDSAAYVPRSVVVGNGFDWGVDRPLRTQWDRTVIYETHVRGLTRQLSSVPDHLRGTYAGLAHPATIAHLQQLGVTAVELLPVHAFTSEPRLVQHGLVNYWGYNTLGFFAPHGGYAASVDPQERIHEFKGMVKLLHAAGIEVILDVVYNHTCEQGASGGATLSWRGLDNATYYRLDERGNDVDVTGCGNTLDMRQPVPIRMVLDSLRYWVSEMHVDGFRFDLAPALARGLDDAFHPDHPFLMALRTDPVLGQVKLIAEPWDVGSHGWRTGQFPAPFAEWNDRFRDTVRDFWLGDVAADLAGHPGHGVSDLGTRLAGSRDLFGSRSPMSSINFVTAHDGFSLADLTAYSRKHNGANGEGNRDGSDNNRSWNFGVEGHEGASAETEKLRRRAIRNQLATLVLACGVPMLTGGDEFGRSQRGNNNAYCQDNDISWYDWSLEQWQRDLVETTGFLVALRAAHPVLRQRTFFPGEPTDGDALAALHWHGIDGSILTAEQWNDGTTRTVQVVFDGADVGDDRLLLVLHGSAHDSVVTLPANTGVTHWELMWDSGCERPDAVDSRTVSVGEALPVEAASFVILRGVGSDID</sequence>
<dbReference type="CDD" id="cd11326">
    <property type="entry name" value="AmyAc_Glg_debranch"/>
    <property type="match status" value="1"/>
</dbReference>
<gene>
    <name evidence="6" type="ORF">BKA23_3281</name>
</gene>
<comment type="caution">
    <text evidence="6">The sequence shown here is derived from an EMBL/GenBank/DDBJ whole genome shotgun (WGS) entry which is preliminary data.</text>
</comment>
<dbReference type="SUPFAM" id="SSF51445">
    <property type="entry name" value="(Trans)glycosidases"/>
    <property type="match status" value="1"/>
</dbReference>
<dbReference type="GO" id="GO:0005980">
    <property type="term" value="P:glycogen catabolic process"/>
    <property type="evidence" value="ECO:0007669"/>
    <property type="project" value="InterPro"/>
</dbReference>
<dbReference type="Gene3D" id="2.60.40.1180">
    <property type="entry name" value="Golgi alpha-mannosidase II"/>
    <property type="match status" value="1"/>
</dbReference>
<dbReference type="SMART" id="SM00642">
    <property type="entry name" value="Aamy"/>
    <property type="match status" value="1"/>
</dbReference>
<dbReference type="Pfam" id="PF02922">
    <property type="entry name" value="CBM_48"/>
    <property type="match status" value="1"/>
</dbReference>
<dbReference type="PANTHER" id="PTHR43002">
    <property type="entry name" value="GLYCOGEN DEBRANCHING ENZYME"/>
    <property type="match status" value="1"/>
</dbReference>
<keyword evidence="7" id="KW-1185">Reference proteome</keyword>
<evidence type="ECO:0000313" key="7">
    <source>
        <dbReference type="Proteomes" id="UP000318297"/>
    </source>
</evidence>
<dbReference type="InterPro" id="IPR013780">
    <property type="entry name" value="Glyco_hydro_b"/>
</dbReference>
<comment type="similarity">
    <text evidence="1">Belongs to the glycosyl hydrolase 13 family.</text>
</comment>
<evidence type="ECO:0000256" key="3">
    <source>
        <dbReference type="ARBA" id="ARBA00023295"/>
    </source>
</evidence>
<dbReference type="InterPro" id="IPR013783">
    <property type="entry name" value="Ig-like_fold"/>
</dbReference>
<proteinExistence type="inferred from homology"/>
<dbReference type="InterPro" id="IPR014756">
    <property type="entry name" value="Ig_E-set"/>
</dbReference>
<feature type="region of interest" description="Disordered" evidence="4">
    <location>
        <begin position="486"/>
        <end position="506"/>
    </location>
</feature>
<dbReference type="InterPro" id="IPR006047">
    <property type="entry name" value="GH13_cat_dom"/>
</dbReference>
<dbReference type="RefSeq" id="WP_145230386.1">
    <property type="nucleotide sequence ID" value="NZ_VIVQ01000004.1"/>
</dbReference>
<reference evidence="6 7" key="1">
    <citation type="submission" date="2019-06" db="EMBL/GenBank/DDBJ databases">
        <title>Sequencing the genomes of 1000 actinobacteria strains.</title>
        <authorList>
            <person name="Klenk H.-P."/>
        </authorList>
    </citation>
    <scope>NUCLEOTIDE SEQUENCE [LARGE SCALE GENOMIC DNA]</scope>
    <source>
        <strain evidence="6 7">DSM 19560</strain>
    </source>
</reference>
<dbReference type="Proteomes" id="UP000318297">
    <property type="component" value="Unassembled WGS sequence"/>
</dbReference>
<dbReference type="NCBIfam" id="TIGR02100">
    <property type="entry name" value="glgX_debranch"/>
    <property type="match status" value="1"/>
</dbReference>
<keyword evidence="2" id="KW-0378">Hydrolase</keyword>
<dbReference type="InterPro" id="IPR004193">
    <property type="entry name" value="Glyco_hydro_13_N"/>
</dbReference>
<dbReference type="EMBL" id="VIVQ01000004">
    <property type="protein sequence ID" value="TWE07914.1"/>
    <property type="molecule type" value="Genomic_DNA"/>
</dbReference>
<dbReference type="SUPFAM" id="SSF51011">
    <property type="entry name" value="Glycosyl hydrolase domain"/>
    <property type="match status" value="1"/>
</dbReference>
<dbReference type="Gene3D" id="2.60.40.10">
    <property type="entry name" value="Immunoglobulins"/>
    <property type="match status" value="1"/>
</dbReference>
<evidence type="ECO:0000256" key="2">
    <source>
        <dbReference type="ARBA" id="ARBA00022801"/>
    </source>
</evidence>
<accession>A0A561DX27</accession>
<evidence type="ECO:0000256" key="4">
    <source>
        <dbReference type="SAM" id="MobiDB-lite"/>
    </source>
</evidence>
<evidence type="ECO:0000313" key="6">
    <source>
        <dbReference type="EMBL" id="TWE07914.1"/>
    </source>
</evidence>
<dbReference type="SUPFAM" id="SSF81296">
    <property type="entry name" value="E set domains"/>
    <property type="match status" value="1"/>
</dbReference>
<dbReference type="InterPro" id="IPR017853">
    <property type="entry name" value="GH"/>
</dbReference>